<dbReference type="SMART" id="SM00271">
    <property type="entry name" value="DnaJ"/>
    <property type="match status" value="1"/>
</dbReference>
<sequence>MKSYYEILEVGPEASLEEVKSAYKLKLLSTHPDKQRDEQRRGVVDSIDAIKKAYETLSDPKKAQSYHEELQESFKKQGFSINGSGLDVYTLASFNITENGNVLLRFGKWYTRRVRWVPDHGPVFLMQFVDYRYL</sequence>
<dbReference type="SUPFAM" id="SSF46565">
    <property type="entry name" value="Chaperone J-domain"/>
    <property type="match status" value="1"/>
</dbReference>
<dbReference type="PANTHER" id="PTHR45090:SF4">
    <property type="entry name" value="J DOMAIN-CONTAINING PROTEIN"/>
    <property type="match status" value="1"/>
</dbReference>
<dbReference type="Gene3D" id="1.10.287.110">
    <property type="entry name" value="DnaJ domain"/>
    <property type="match status" value="1"/>
</dbReference>
<feature type="domain" description="J" evidence="1">
    <location>
        <begin position="3"/>
        <end position="71"/>
    </location>
</feature>
<dbReference type="PROSITE" id="PS50076">
    <property type="entry name" value="DNAJ_2"/>
    <property type="match status" value="1"/>
</dbReference>
<protein>
    <recommendedName>
        <fullName evidence="1">J domain-containing protein</fullName>
    </recommendedName>
</protein>
<dbReference type="InterPro" id="IPR001623">
    <property type="entry name" value="DnaJ_domain"/>
</dbReference>
<dbReference type="Pfam" id="PF00226">
    <property type="entry name" value="DnaJ"/>
    <property type="match status" value="1"/>
</dbReference>
<evidence type="ECO:0000259" key="1">
    <source>
        <dbReference type="PROSITE" id="PS50076"/>
    </source>
</evidence>
<dbReference type="InterPro" id="IPR053232">
    <property type="entry name" value="DnaJ_C/III_chloroplastic"/>
</dbReference>
<proteinExistence type="predicted"/>
<dbReference type="PRINTS" id="PR00625">
    <property type="entry name" value="JDOMAIN"/>
</dbReference>
<dbReference type="EMBL" id="CP076751">
    <property type="protein sequence ID" value="QWW23994.1"/>
    <property type="molecule type" value="Genomic_DNA"/>
</dbReference>
<dbReference type="CDD" id="cd06257">
    <property type="entry name" value="DnaJ"/>
    <property type="match status" value="1"/>
</dbReference>
<reference evidence="2" key="1">
    <citation type="submission" date="2021-06" db="EMBL/GenBank/DDBJ databases">
        <title>Candida auris outbreak in lebanese hospital.</title>
        <authorList>
            <person name="Finianos M."/>
        </authorList>
    </citation>
    <scope>NUCLEOTIDE SEQUENCE</scope>
    <source>
        <strain evidence="2">CA7LBN</strain>
    </source>
</reference>
<dbReference type="PANTHER" id="PTHR45090">
    <property type="entry name" value="CHAPERONE PROTEIN DNAJ 20 CHLOROPLASTIC"/>
    <property type="match status" value="1"/>
</dbReference>
<dbReference type="AlphaFoldDB" id="A0A8F2W1P7"/>
<organism evidence="2">
    <name type="scientific">Candidozyma auris</name>
    <name type="common">Yeast</name>
    <name type="synonym">Candida auris</name>
    <dbReference type="NCBI Taxonomy" id="498019"/>
    <lineage>
        <taxon>Eukaryota</taxon>
        <taxon>Fungi</taxon>
        <taxon>Dikarya</taxon>
        <taxon>Ascomycota</taxon>
        <taxon>Saccharomycotina</taxon>
        <taxon>Pichiomycetes</taxon>
        <taxon>Metschnikowiaceae</taxon>
        <taxon>Candidozyma</taxon>
    </lineage>
</organism>
<evidence type="ECO:0000313" key="2">
    <source>
        <dbReference type="EMBL" id="QWW23994.1"/>
    </source>
</evidence>
<name>A0A8F2W1P7_CANAR</name>
<dbReference type="Proteomes" id="UP000825438">
    <property type="component" value="Chromosome III"/>
</dbReference>
<gene>
    <name evidence="2" type="ORF">CA7LBN_002828</name>
</gene>
<dbReference type="InterPro" id="IPR036869">
    <property type="entry name" value="J_dom_sf"/>
</dbReference>
<accession>A0A8F2W1P7</accession>